<evidence type="ECO:0000259" key="7">
    <source>
        <dbReference type="PROSITE" id="PS50850"/>
    </source>
</evidence>
<name>A0A1X2EDK9_MYCSZ</name>
<feature type="transmembrane region" description="Helical" evidence="6">
    <location>
        <begin position="82"/>
        <end position="100"/>
    </location>
</feature>
<evidence type="ECO:0000256" key="5">
    <source>
        <dbReference type="ARBA" id="ARBA00023136"/>
    </source>
</evidence>
<organism evidence="8 9">
    <name type="scientific">Mycobacterium szulgai</name>
    <dbReference type="NCBI Taxonomy" id="1787"/>
    <lineage>
        <taxon>Bacteria</taxon>
        <taxon>Bacillati</taxon>
        <taxon>Actinomycetota</taxon>
        <taxon>Actinomycetes</taxon>
        <taxon>Mycobacteriales</taxon>
        <taxon>Mycobacteriaceae</taxon>
        <taxon>Mycobacterium</taxon>
    </lineage>
</organism>
<dbReference type="RefSeq" id="WP_085671481.1">
    <property type="nucleotide sequence ID" value="NZ_JACKRU010000268.1"/>
</dbReference>
<evidence type="ECO:0000256" key="1">
    <source>
        <dbReference type="ARBA" id="ARBA00004651"/>
    </source>
</evidence>
<dbReference type="AlphaFoldDB" id="A0A1X2EDK9"/>
<dbReference type="SUPFAM" id="SSF103473">
    <property type="entry name" value="MFS general substrate transporter"/>
    <property type="match status" value="1"/>
</dbReference>
<feature type="transmembrane region" description="Helical" evidence="6">
    <location>
        <begin position="40"/>
        <end position="61"/>
    </location>
</feature>
<dbReference type="OrthoDB" id="3285778at2"/>
<evidence type="ECO:0000256" key="6">
    <source>
        <dbReference type="SAM" id="Phobius"/>
    </source>
</evidence>
<keyword evidence="2" id="KW-1003">Cell membrane</keyword>
<dbReference type="Pfam" id="PF07690">
    <property type="entry name" value="MFS_1"/>
    <property type="match status" value="1"/>
</dbReference>
<keyword evidence="9" id="KW-1185">Reference proteome</keyword>
<dbReference type="InterPro" id="IPR011701">
    <property type="entry name" value="MFS"/>
</dbReference>
<evidence type="ECO:0000256" key="4">
    <source>
        <dbReference type="ARBA" id="ARBA00022989"/>
    </source>
</evidence>
<feature type="transmembrane region" description="Helical" evidence="6">
    <location>
        <begin position="387"/>
        <end position="405"/>
    </location>
</feature>
<gene>
    <name evidence="8" type="ORF">AWC27_03605</name>
</gene>
<comment type="caution">
    <text evidence="8">The sequence shown here is derived from an EMBL/GenBank/DDBJ whole genome shotgun (WGS) entry which is preliminary data.</text>
</comment>
<dbReference type="Gene3D" id="1.20.1250.20">
    <property type="entry name" value="MFS general substrate transporter like domains"/>
    <property type="match status" value="1"/>
</dbReference>
<protein>
    <submittedName>
        <fullName evidence="8">MFS transporter</fullName>
    </submittedName>
</protein>
<evidence type="ECO:0000256" key="2">
    <source>
        <dbReference type="ARBA" id="ARBA00022475"/>
    </source>
</evidence>
<feature type="transmembrane region" description="Helical" evidence="6">
    <location>
        <begin position="145"/>
        <end position="162"/>
    </location>
</feature>
<dbReference type="PANTHER" id="PTHR42688:SF1">
    <property type="entry name" value="BLR5212 PROTEIN"/>
    <property type="match status" value="1"/>
</dbReference>
<feature type="transmembrane region" description="Helical" evidence="6">
    <location>
        <begin position="253"/>
        <end position="274"/>
    </location>
</feature>
<proteinExistence type="predicted"/>
<dbReference type="EMBL" id="LQPW01000120">
    <property type="protein sequence ID" value="ORW98484.1"/>
    <property type="molecule type" value="Genomic_DNA"/>
</dbReference>
<keyword evidence="4 6" id="KW-1133">Transmembrane helix</keyword>
<dbReference type="GO" id="GO:0005886">
    <property type="term" value="C:plasma membrane"/>
    <property type="evidence" value="ECO:0007669"/>
    <property type="project" value="UniProtKB-SubCell"/>
</dbReference>
<dbReference type="Proteomes" id="UP000193317">
    <property type="component" value="Unassembled WGS sequence"/>
</dbReference>
<feature type="transmembrane region" description="Helical" evidence="6">
    <location>
        <begin position="168"/>
        <end position="188"/>
    </location>
</feature>
<dbReference type="InterPro" id="IPR052425">
    <property type="entry name" value="Uncharacterized_MFS-type"/>
</dbReference>
<evidence type="ECO:0000256" key="3">
    <source>
        <dbReference type="ARBA" id="ARBA00022692"/>
    </source>
</evidence>
<feature type="domain" description="Major facilitator superfamily (MFS) profile" evidence="7">
    <location>
        <begin position="1"/>
        <end position="408"/>
    </location>
</feature>
<feature type="transmembrane region" description="Helical" evidence="6">
    <location>
        <begin position="218"/>
        <end position="241"/>
    </location>
</feature>
<reference evidence="8 9" key="1">
    <citation type="submission" date="2016-01" db="EMBL/GenBank/DDBJ databases">
        <title>The new phylogeny of the genus Mycobacterium.</title>
        <authorList>
            <person name="Tarcisio F."/>
            <person name="Conor M."/>
            <person name="Antonella G."/>
            <person name="Elisabetta G."/>
            <person name="Giulia F.S."/>
            <person name="Sara T."/>
            <person name="Anna F."/>
            <person name="Clotilde B."/>
            <person name="Roberto B."/>
            <person name="Veronica D.S."/>
            <person name="Fabio R."/>
            <person name="Monica P."/>
            <person name="Olivier J."/>
            <person name="Enrico T."/>
            <person name="Nicola S."/>
        </authorList>
    </citation>
    <scope>NUCLEOTIDE SEQUENCE [LARGE SCALE GENOMIC DNA]</scope>
    <source>
        <strain evidence="8 9">DSM 44166</strain>
    </source>
</reference>
<comment type="subcellular location">
    <subcellularLocation>
        <location evidence="1">Cell membrane</location>
        <topology evidence="1">Multi-pass membrane protein</topology>
    </subcellularLocation>
</comment>
<feature type="transmembrane region" description="Helical" evidence="6">
    <location>
        <begin position="286"/>
        <end position="304"/>
    </location>
</feature>
<feature type="transmembrane region" description="Helical" evidence="6">
    <location>
        <begin position="310"/>
        <end position="334"/>
    </location>
</feature>
<feature type="transmembrane region" description="Helical" evidence="6">
    <location>
        <begin position="355"/>
        <end position="375"/>
    </location>
</feature>
<evidence type="ECO:0000313" key="8">
    <source>
        <dbReference type="EMBL" id="ORW98484.1"/>
    </source>
</evidence>
<dbReference type="PANTHER" id="PTHR42688">
    <property type="entry name" value="CONSERVED PROTEIN"/>
    <property type="match status" value="1"/>
</dbReference>
<dbReference type="InterPro" id="IPR020846">
    <property type="entry name" value="MFS_dom"/>
</dbReference>
<accession>A0A1X2EDK9</accession>
<sequence length="419" mass="44852">MDFGLLRELRSFNRPCRVLMVNQLGTSLGFYLLMPYLSTYLGGRLGLAAWAVGLVLGMRNLSQQGMFFVGGTLADRIGCKPVIITGCLLHAGAFGLLALAKSLPTLLIASAVIGFAGALLNPALRGYLAIEAGDRRIDAFATLNIFNRTGIFFGPLLGLVLLDLDFRLSALVASIVFALLGVALMATLPRHRISAIHEESGATSIFADWSSVARNWPFLRFAAVMLGTYVLSSQIYFALPLQASTVTPHFKSLLVAAVFGTSGLVAITCQLRITRWFSARWDPRESLLIGVMLLTASFVPLAIIPDAHRLGTPAAVLAFLASVALLAIASAVIFPIEMDMVVSLSRDGLVATYYGFYNTIIGVGILAGYFAIGGLEEIARYLDNDEIVWGALTFIGIVTAAGLYLQDRGVSAPVRAVPD</sequence>
<keyword evidence="5 6" id="KW-0472">Membrane</keyword>
<dbReference type="GO" id="GO:0022857">
    <property type="term" value="F:transmembrane transporter activity"/>
    <property type="evidence" value="ECO:0007669"/>
    <property type="project" value="InterPro"/>
</dbReference>
<evidence type="ECO:0000313" key="9">
    <source>
        <dbReference type="Proteomes" id="UP000193317"/>
    </source>
</evidence>
<feature type="transmembrane region" description="Helical" evidence="6">
    <location>
        <begin position="106"/>
        <end position="124"/>
    </location>
</feature>
<dbReference type="InterPro" id="IPR036259">
    <property type="entry name" value="MFS_trans_sf"/>
</dbReference>
<keyword evidence="3 6" id="KW-0812">Transmembrane</keyword>
<dbReference type="PROSITE" id="PS50850">
    <property type="entry name" value="MFS"/>
    <property type="match status" value="1"/>
</dbReference>